<gene>
    <name evidence="1" type="ORF">CYJ95_12220</name>
    <name evidence="2" type="ORF">SAMN04487849_1293</name>
</gene>
<dbReference type="EMBL" id="PKJT01000025">
    <property type="protein sequence ID" value="PKZ78688.1"/>
    <property type="molecule type" value="Genomic_DNA"/>
</dbReference>
<protein>
    <submittedName>
        <fullName evidence="1">Uncharacterized protein</fullName>
    </submittedName>
</protein>
<reference evidence="2 3" key="1">
    <citation type="submission" date="2016-11" db="EMBL/GenBank/DDBJ databases">
        <authorList>
            <person name="Varghese N."/>
            <person name="Submissions S."/>
        </authorList>
    </citation>
    <scope>NUCLEOTIDE SEQUENCE [LARGE SCALE GENOMIC DNA]</scope>
    <source>
        <strain evidence="2 3">VTM4R57</strain>
    </source>
</reference>
<sequence>MSEEQWDEAAFRASIPAAREKVEFAARFCEIGPSQPRWDSHRPVVELIFYLCKLDYDIKVLLLPS</sequence>
<accession>A0A653IPY9</accession>
<accession>A0A653MJP9</accession>
<dbReference type="EMBL" id="FRCE01000029">
    <property type="protein sequence ID" value="SHL94854.1"/>
    <property type="molecule type" value="Genomic_DNA"/>
</dbReference>
<reference evidence="1 4" key="2">
    <citation type="submission" date="2017-12" db="EMBL/GenBank/DDBJ databases">
        <title>Phylogenetic diversity of female urinary microbiome.</title>
        <authorList>
            <person name="Thomas-White K."/>
            <person name="Wolfe A.J."/>
        </authorList>
    </citation>
    <scope>NUCLEOTIDE SEQUENCE [LARGE SCALE GENOMIC DNA]</scope>
    <source>
        <strain evidence="1 4">UMB0038</strain>
    </source>
</reference>
<name>A0A653IPY9_MICLU</name>
<dbReference type="RefSeq" id="WP_010078466.1">
    <property type="nucleotide sequence ID" value="NZ_CABIZL010000022.1"/>
</dbReference>
<accession>A0A0C2R0D6</accession>
<dbReference type="Proteomes" id="UP000234847">
    <property type="component" value="Unassembled WGS sequence"/>
</dbReference>
<organism evidence="1 4">
    <name type="scientific">Micrococcus luteus</name>
    <name type="common">Micrococcus lysodeikticus</name>
    <dbReference type="NCBI Taxonomy" id="1270"/>
    <lineage>
        <taxon>Bacteria</taxon>
        <taxon>Bacillati</taxon>
        <taxon>Actinomycetota</taxon>
        <taxon>Actinomycetes</taxon>
        <taxon>Micrococcales</taxon>
        <taxon>Micrococcaceae</taxon>
        <taxon>Micrococcus</taxon>
    </lineage>
</organism>
<dbReference type="AlphaFoldDB" id="A0A653IPY9"/>
<dbReference type="GeneID" id="93364569"/>
<evidence type="ECO:0000313" key="3">
    <source>
        <dbReference type="Proteomes" id="UP000184253"/>
    </source>
</evidence>
<accession>A0A031H4H6</accession>
<evidence type="ECO:0000313" key="1">
    <source>
        <dbReference type="EMBL" id="PKZ78688.1"/>
    </source>
</evidence>
<evidence type="ECO:0000313" key="4">
    <source>
        <dbReference type="Proteomes" id="UP000234847"/>
    </source>
</evidence>
<comment type="caution">
    <text evidence="1">The sequence shown here is derived from an EMBL/GenBank/DDBJ whole genome shotgun (WGS) entry which is preliminary data.</text>
</comment>
<evidence type="ECO:0000313" key="2">
    <source>
        <dbReference type="EMBL" id="SHL94854.1"/>
    </source>
</evidence>
<proteinExistence type="predicted"/>
<dbReference type="Proteomes" id="UP000184253">
    <property type="component" value="Unassembled WGS sequence"/>
</dbReference>